<dbReference type="AlphaFoldDB" id="A0A7K1LG77"/>
<keyword evidence="2" id="KW-0012">Acyltransferase</keyword>
<sequence length="152" mass="16802">MGDKSFTISRNQCGDIEDLVAILSDDIRGNAREGGCHEAYCVDFDELSADPNQFLALICDESGRPCGTFQLTVIPGMARRGAKRPQIEALRTASWARGTGLGPAMFAWAHEWGRSRGATLAQLTSDKQRPDAHRFYESLEYTATHEGDNLFF</sequence>
<evidence type="ECO:0000256" key="1">
    <source>
        <dbReference type="ARBA" id="ARBA00022679"/>
    </source>
</evidence>
<evidence type="ECO:0000313" key="5">
    <source>
        <dbReference type="Proteomes" id="UP000462152"/>
    </source>
</evidence>
<dbReference type="SUPFAM" id="SSF55729">
    <property type="entry name" value="Acyl-CoA N-acyltransferases (Nat)"/>
    <property type="match status" value="1"/>
</dbReference>
<evidence type="ECO:0000313" key="4">
    <source>
        <dbReference type="EMBL" id="MUN53932.1"/>
    </source>
</evidence>
<name>A0A7K1LG77_9MICC</name>
<dbReference type="GO" id="GO:0016747">
    <property type="term" value="F:acyltransferase activity, transferring groups other than amino-acyl groups"/>
    <property type="evidence" value="ECO:0007669"/>
    <property type="project" value="InterPro"/>
</dbReference>
<keyword evidence="1 4" id="KW-0808">Transferase</keyword>
<dbReference type="InterPro" id="IPR016181">
    <property type="entry name" value="Acyl_CoA_acyltransferase"/>
</dbReference>
<dbReference type="InterPro" id="IPR000182">
    <property type="entry name" value="GNAT_dom"/>
</dbReference>
<comment type="caution">
    <text evidence="4">The sequence shown here is derived from an EMBL/GenBank/DDBJ whole genome shotgun (WGS) entry which is preliminary data.</text>
</comment>
<organism evidence="4 5">
    <name type="scientific">Rothia koreensis</name>
    <dbReference type="NCBI Taxonomy" id="592378"/>
    <lineage>
        <taxon>Bacteria</taxon>
        <taxon>Bacillati</taxon>
        <taxon>Actinomycetota</taxon>
        <taxon>Actinomycetes</taxon>
        <taxon>Micrococcales</taxon>
        <taxon>Micrococcaceae</taxon>
        <taxon>Rothia</taxon>
    </lineage>
</organism>
<dbReference type="CDD" id="cd04301">
    <property type="entry name" value="NAT_SF"/>
    <property type="match status" value="1"/>
</dbReference>
<keyword evidence="5" id="KW-1185">Reference proteome</keyword>
<dbReference type="PANTHER" id="PTHR43877">
    <property type="entry name" value="AMINOALKYLPHOSPHONATE N-ACETYLTRANSFERASE-RELATED-RELATED"/>
    <property type="match status" value="1"/>
</dbReference>
<protein>
    <submittedName>
        <fullName evidence="4">GNAT family N-acetyltransferase</fullName>
    </submittedName>
</protein>
<dbReference type="InterPro" id="IPR050832">
    <property type="entry name" value="Bact_Acetyltransf"/>
</dbReference>
<dbReference type="Gene3D" id="3.40.630.30">
    <property type="match status" value="1"/>
</dbReference>
<proteinExistence type="predicted"/>
<accession>A0A7K1LG77</accession>
<feature type="domain" description="N-acetyltransferase" evidence="3">
    <location>
        <begin position="6"/>
        <end position="152"/>
    </location>
</feature>
<dbReference type="OrthoDB" id="9789603at2"/>
<reference evidence="4 5" key="1">
    <citation type="submission" date="2019-12" db="EMBL/GenBank/DDBJ databases">
        <authorList>
            <person name="Li J."/>
            <person name="Shi Y."/>
            <person name="Xu G."/>
            <person name="Xiao D."/>
            <person name="Ran X."/>
        </authorList>
    </citation>
    <scope>NUCLEOTIDE SEQUENCE [LARGE SCALE GENOMIC DNA]</scope>
    <source>
        <strain evidence="4 5">JCM 15915</strain>
    </source>
</reference>
<dbReference type="PANTHER" id="PTHR43877:SF2">
    <property type="entry name" value="AMINOALKYLPHOSPHONATE N-ACETYLTRANSFERASE-RELATED"/>
    <property type="match status" value="1"/>
</dbReference>
<dbReference type="Pfam" id="PF00583">
    <property type="entry name" value="Acetyltransf_1"/>
    <property type="match status" value="1"/>
</dbReference>
<dbReference type="EMBL" id="WOGT01000001">
    <property type="protein sequence ID" value="MUN53932.1"/>
    <property type="molecule type" value="Genomic_DNA"/>
</dbReference>
<evidence type="ECO:0000259" key="3">
    <source>
        <dbReference type="PROSITE" id="PS51186"/>
    </source>
</evidence>
<dbReference type="PROSITE" id="PS51186">
    <property type="entry name" value="GNAT"/>
    <property type="match status" value="1"/>
</dbReference>
<gene>
    <name evidence="4" type="ORF">GMA10_01595</name>
</gene>
<evidence type="ECO:0000256" key="2">
    <source>
        <dbReference type="ARBA" id="ARBA00023315"/>
    </source>
</evidence>
<dbReference type="Proteomes" id="UP000462152">
    <property type="component" value="Unassembled WGS sequence"/>
</dbReference>